<accession>A0AAD8XPY0</accession>
<proteinExistence type="predicted"/>
<evidence type="ECO:0008006" key="4">
    <source>
        <dbReference type="Google" id="ProtNLM"/>
    </source>
</evidence>
<evidence type="ECO:0000256" key="1">
    <source>
        <dbReference type="SAM" id="SignalP"/>
    </source>
</evidence>
<dbReference type="GeneID" id="85385811"/>
<keyword evidence="1" id="KW-0732">Signal</keyword>
<dbReference type="AlphaFoldDB" id="A0AAD8XPY0"/>
<organism evidence="2 3">
    <name type="scientific">Glomerella acutata</name>
    <name type="common">Colletotrichum acutatum</name>
    <dbReference type="NCBI Taxonomy" id="27357"/>
    <lineage>
        <taxon>Eukaryota</taxon>
        <taxon>Fungi</taxon>
        <taxon>Dikarya</taxon>
        <taxon>Ascomycota</taxon>
        <taxon>Pezizomycotina</taxon>
        <taxon>Sordariomycetes</taxon>
        <taxon>Hypocreomycetidae</taxon>
        <taxon>Glomerellales</taxon>
        <taxon>Glomerellaceae</taxon>
        <taxon>Colletotrichum</taxon>
        <taxon>Colletotrichum acutatum species complex</taxon>
    </lineage>
</organism>
<reference evidence="2" key="1">
    <citation type="submission" date="2021-12" db="EMBL/GenBank/DDBJ databases">
        <title>Comparative genomics, transcriptomics and evolutionary studies reveal genomic signatures of adaptation to plant cell wall in hemibiotrophic fungi.</title>
        <authorList>
            <consortium name="DOE Joint Genome Institute"/>
            <person name="Baroncelli R."/>
            <person name="Diaz J.F."/>
            <person name="Benocci T."/>
            <person name="Peng M."/>
            <person name="Battaglia E."/>
            <person name="Haridas S."/>
            <person name="Andreopoulos W."/>
            <person name="Labutti K."/>
            <person name="Pangilinan J."/>
            <person name="Floch G.L."/>
            <person name="Makela M.R."/>
            <person name="Henrissat B."/>
            <person name="Grigoriev I.V."/>
            <person name="Crouch J.A."/>
            <person name="De Vries R.P."/>
            <person name="Sukno S.A."/>
            <person name="Thon M.R."/>
        </authorList>
    </citation>
    <scope>NUCLEOTIDE SEQUENCE</scope>
    <source>
        <strain evidence="2">CBS 112980</strain>
    </source>
</reference>
<sequence length="90" mass="10268">MLASSLDLSTLRLLSAIAWINFAFQPVAPKQFDPSLSFARRHHTHLRRGWLTSFTSFRSHPTRNARFFTESPIPINPINFILSVVVSNDT</sequence>
<comment type="caution">
    <text evidence="2">The sequence shown here is derived from an EMBL/GenBank/DDBJ whole genome shotgun (WGS) entry which is preliminary data.</text>
</comment>
<dbReference type="RefSeq" id="XP_060371429.1">
    <property type="nucleotide sequence ID" value="XM_060501912.1"/>
</dbReference>
<gene>
    <name evidence="2" type="ORF">BDZ83DRAFT_247568</name>
</gene>
<protein>
    <recommendedName>
        <fullName evidence="4">Secreted protein</fullName>
    </recommendedName>
</protein>
<keyword evidence="3" id="KW-1185">Reference proteome</keyword>
<feature type="chain" id="PRO_5042092714" description="Secreted protein" evidence="1">
    <location>
        <begin position="30"/>
        <end position="90"/>
    </location>
</feature>
<name>A0AAD8XPY0_GLOAC</name>
<feature type="signal peptide" evidence="1">
    <location>
        <begin position="1"/>
        <end position="29"/>
    </location>
</feature>
<dbReference type="EMBL" id="JAHMHS010000003">
    <property type="protein sequence ID" value="KAK1731374.1"/>
    <property type="molecule type" value="Genomic_DNA"/>
</dbReference>
<dbReference type="Proteomes" id="UP001244207">
    <property type="component" value="Unassembled WGS sequence"/>
</dbReference>
<evidence type="ECO:0000313" key="3">
    <source>
        <dbReference type="Proteomes" id="UP001244207"/>
    </source>
</evidence>
<evidence type="ECO:0000313" key="2">
    <source>
        <dbReference type="EMBL" id="KAK1731374.1"/>
    </source>
</evidence>